<proteinExistence type="predicted"/>
<dbReference type="Proteomes" id="UP001196097">
    <property type="component" value="Chromosome"/>
</dbReference>
<name>A0ACD5IFV0_9PROT</name>
<sequence length="110" mass="12433">MQFLVDAQLPPALARWISAQGYPACHVADIGMASALDPEIWDRAYGDGAIIITKDEDFATLRTIRPDGPTIIWLRTPNCRRQLLLDGFARLWPQMLDRLNQGETLIELRS</sequence>
<reference evidence="1 2" key="1">
    <citation type="journal article" date="2021" name="ISME J.">
        <title>Genomic evolution of the class Acidithiobacillia: deep-branching Proteobacteria living in extreme acidic conditions.</title>
        <authorList>
            <person name="Moya-Beltran A."/>
            <person name="Beard S."/>
            <person name="Rojas-Villalobos C."/>
            <person name="Issotta F."/>
            <person name="Gallardo Y."/>
            <person name="Ulloa R."/>
            <person name="Giaveno A."/>
            <person name="Degli Esposti M."/>
            <person name="Johnson D.B."/>
            <person name="Quatrini R."/>
        </authorList>
    </citation>
    <scope>NUCLEOTIDE SEQUENCE [LARGE SCALE GENOMIC DNA]</scope>
    <source>
        <strain evidence="1 2">CF3</strain>
    </source>
</reference>
<accession>A0ACD5IFV0</accession>
<organism evidence="1 2">
    <name type="scientific">Acidithiobacillus ferruginosus</name>
    <dbReference type="NCBI Taxonomy" id="3063951"/>
    <lineage>
        <taxon>Bacteria</taxon>
        <taxon>Pseudomonadati</taxon>
        <taxon>Pseudomonadota</taxon>
        <taxon>Acidithiobacillia</taxon>
        <taxon>Acidithiobacillales</taxon>
        <taxon>Acidithiobacillaceae</taxon>
        <taxon>Acidithiobacillus</taxon>
    </lineage>
</organism>
<evidence type="ECO:0000313" key="1">
    <source>
        <dbReference type="EMBL" id="XRP72404.1"/>
    </source>
</evidence>
<dbReference type="EMBL" id="CP130946">
    <property type="protein sequence ID" value="XRP72404.1"/>
    <property type="molecule type" value="Genomic_DNA"/>
</dbReference>
<protein>
    <submittedName>
        <fullName evidence="1">DUF5615 family PIN-like protein</fullName>
    </submittedName>
</protein>
<gene>
    <name evidence="1" type="ORF">HF292_011435</name>
</gene>
<evidence type="ECO:0000313" key="2">
    <source>
        <dbReference type="Proteomes" id="UP001196097"/>
    </source>
</evidence>
<keyword evidence="2" id="KW-1185">Reference proteome</keyword>